<organism evidence="3 4">
    <name type="scientific">Coniochaeta pulveracea</name>
    <dbReference type="NCBI Taxonomy" id="177199"/>
    <lineage>
        <taxon>Eukaryota</taxon>
        <taxon>Fungi</taxon>
        <taxon>Dikarya</taxon>
        <taxon>Ascomycota</taxon>
        <taxon>Pezizomycotina</taxon>
        <taxon>Sordariomycetes</taxon>
        <taxon>Sordariomycetidae</taxon>
        <taxon>Coniochaetales</taxon>
        <taxon>Coniochaetaceae</taxon>
        <taxon>Coniochaeta</taxon>
    </lineage>
</organism>
<dbReference type="InterPro" id="IPR009057">
    <property type="entry name" value="Homeodomain-like_sf"/>
</dbReference>
<dbReference type="Gene3D" id="1.10.10.10">
    <property type="entry name" value="Winged helix-like DNA-binding domain superfamily/Winged helix DNA-binding domain"/>
    <property type="match status" value="1"/>
</dbReference>
<dbReference type="Pfam" id="PF04433">
    <property type="entry name" value="SWIRM"/>
    <property type="match status" value="1"/>
</dbReference>
<gene>
    <name evidence="3" type="ORF">DL546_004637</name>
</gene>
<dbReference type="FunFam" id="1.10.10.10:FF:000087">
    <property type="entry name" value="Transcriptional adapter 2"/>
    <property type="match status" value="1"/>
</dbReference>
<dbReference type="GO" id="GO:0010468">
    <property type="term" value="P:regulation of gene expression"/>
    <property type="evidence" value="ECO:0007669"/>
    <property type="project" value="UniProtKB-ARBA"/>
</dbReference>
<name>A0A420Y2B0_9PEZI</name>
<dbReference type="SUPFAM" id="SSF46689">
    <property type="entry name" value="Homeodomain-like"/>
    <property type="match status" value="1"/>
</dbReference>
<evidence type="ECO:0000256" key="1">
    <source>
        <dbReference type="SAM" id="MobiDB-lite"/>
    </source>
</evidence>
<keyword evidence="4" id="KW-1185">Reference proteome</keyword>
<feature type="domain" description="SWIRM" evidence="2">
    <location>
        <begin position="326"/>
        <end position="397"/>
    </location>
</feature>
<dbReference type="InterPro" id="IPR007526">
    <property type="entry name" value="SWIRM"/>
</dbReference>
<dbReference type="EMBL" id="QVQW01000063">
    <property type="protein sequence ID" value="RKU42014.1"/>
    <property type="molecule type" value="Genomic_DNA"/>
</dbReference>
<dbReference type="AlphaFoldDB" id="A0A420Y2B0"/>
<evidence type="ECO:0000259" key="2">
    <source>
        <dbReference type="Pfam" id="PF04433"/>
    </source>
</evidence>
<dbReference type="Proteomes" id="UP000275385">
    <property type="component" value="Unassembled WGS sequence"/>
</dbReference>
<dbReference type="InterPro" id="IPR036388">
    <property type="entry name" value="WH-like_DNA-bd_sf"/>
</dbReference>
<feature type="region of interest" description="Disordered" evidence="1">
    <location>
        <begin position="215"/>
        <end position="275"/>
    </location>
</feature>
<sequence length="406" mass="44732">MTMTSSIPGVPAMASKALNISNLISPPTAVYDNFQSTMSSPPSQTMPPPAVSKESVAQQSNAPLSPPVSPYDKMLSTLNADSPRQVQAQAQSTEAPDPILYPQPTVSTPLAQQASLFLTARGTQNTRQPVHHRNEDGDASRIIDDHLRRSPLSEKARPAREDYHLVLSLQSQIIRLYEADRQGYLKRERALLAADGVARRQRQKTLLPAANTVTAYQSSSGKIGNGRVQKPARTRDSKIAKQKSTQSRAARTGASGELPTRSSAGRISATPEPRARVVAASREDKDFLSIPDYCPPLDSLPNKPNSLKVDWKAANPLDLSHDPLRHLLHPDELSLAAGLRLDGATYLTSKRRIFQSRLQCARRGKEFRKTDAQQACKIDVNKASKLWMAYDKVGWLDIRWMSSFLN</sequence>
<evidence type="ECO:0000313" key="3">
    <source>
        <dbReference type="EMBL" id="RKU42014.1"/>
    </source>
</evidence>
<dbReference type="OrthoDB" id="5598695at2759"/>
<proteinExistence type="predicted"/>
<comment type="caution">
    <text evidence="3">The sequence shown here is derived from an EMBL/GenBank/DDBJ whole genome shotgun (WGS) entry which is preliminary data.</text>
</comment>
<reference evidence="3 4" key="1">
    <citation type="submission" date="2018-08" db="EMBL/GenBank/DDBJ databases">
        <title>Draft genome of the lignicolous fungus Coniochaeta pulveracea.</title>
        <authorList>
            <person name="Borstlap C.J."/>
            <person name="De Witt R.N."/>
            <person name="Botha A."/>
            <person name="Volschenk H."/>
        </authorList>
    </citation>
    <scope>NUCLEOTIDE SEQUENCE [LARGE SCALE GENOMIC DNA]</scope>
    <source>
        <strain evidence="3 4">CAB683</strain>
    </source>
</reference>
<accession>A0A420Y2B0</accession>
<dbReference type="STRING" id="177199.A0A420Y2B0"/>
<protein>
    <recommendedName>
        <fullName evidence="2">SWIRM domain-containing protein</fullName>
    </recommendedName>
</protein>
<evidence type="ECO:0000313" key="4">
    <source>
        <dbReference type="Proteomes" id="UP000275385"/>
    </source>
</evidence>
<feature type="region of interest" description="Disordered" evidence="1">
    <location>
        <begin position="34"/>
        <end position="75"/>
    </location>
</feature>